<dbReference type="InterPro" id="IPR000634">
    <property type="entry name" value="Ser/Thr_deHydtase_PyrdxlP-BS"/>
</dbReference>
<dbReference type="Pfam" id="PF00291">
    <property type="entry name" value="PALP"/>
    <property type="match status" value="1"/>
</dbReference>
<proteinExistence type="inferred from homology"/>
<dbReference type="EC" id="4.3.1.19" evidence="6 13"/>
<dbReference type="PROSITE" id="PS00165">
    <property type="entry name" value="DEHYDRATASE_SER_THR"/>
    <property type="match status" value="1"/>
</dbReference>
<sequence length="346" mass="37306">MTTNTVTLQTAHIVSLGDIEEAKASIKPFIRRTPLIKSMYLSQSITKGNVFLKLENMQFTGSFKFRGASNKINHLTDEQKEKGIIAASAGNHAQGVALTAKLLGIDATIVMPETAPQAKQQATKGYGAKVILKGKNFNETRLYMEELAKENGMTIVHPYDDKFVMAGQGTIGLEILDDIWNVNTVIVPVGGGGLIAGIATALKSFNPSIHIIGVQSENVHGMAESFYKRDLTEHRVDSTIADGCDVKVPGEQTYEVVKHLVDEFILVTEEEIEHAMKDLMQRAKIITEGAGALPTAAILSGKINNKWLEDKNVVALVSGGNVDLTRVSGVIEHGLNIADTSKGVVG</sequence>
<dbReference type="HOGENOM" id="CLU_021152_4_2_9"/>
<dbReference type="PANTHER" id="PTHR48078:SF6">
    <property type="entry name" value="L-THREONINE DEHYDRATASE CATABOLIC TDCB"/>
    <property type="match status" value="1"/>
</dbReference>
<dbReference type="CDD" id="cd01562">
    <property type="entry name" value="Thr-dehyd"/>
    <property type="match status" value="1"/>
</dbReference>
<dbReference type="GO" id="GO:0030170">
    <property type="term" value="F:pyridoxal phosphate binding"/>
    <property type="evidence" value="ECO:0007669"/>
    <property type="project" value="InterPro"/>
</dbReference>
<organism evidence="15">
    <name type="scientific">Staphylococcus aureus subsp. aureus MN8</name>
    <dbReference type="NCBI Taxonomy" id="548470"/>
    <lineage>
        <taxon>Bacteria</taxon>
        <taxon>Bacillati</taxon>
        <taxon>Bacillota</taxon>
        <taxon>Bacilli</taxon>
        <taxon>Bacillales</taxon>
        <taxon>Staphylococcaceae</taxon>
        <taxon>Staphylococcus</taxon>
    </lineage>
</organism>
<dbReference type="InterPro" id="IPR001926">
    <property type="entry name" value="TrpB-like_PALP"/>
</dbReference>
<dbReference type="InterPro" id="IPR005789">
    <property type="entry name" value="Thr_deHydtase_catblc"/>
</dbReference>
<comment type="subunit">
    <text evidence="5 13">In the native structure, TdcB is in a dimeric form, whereas in the TdcB-AMP complex, it exists in a tetrameric form (dimer of dimers).</text>
</comment>
<comment type="caution">
    <text evidence="15">The sequence shown here is derived from an EMBL/GenBank/DDBJ whole genome shotgun (WGS) entry which is preliminary data.</text>
</comment>
<dbReference type="GO" id="GO:0003941">
    <property type="term" value="F:L-serine ammonia-lyase activity"/>
    <property type="evidence" value="ECO:0007669"/>
    <property type="project" value="TreeGrafter"/>
</dbReference>
<evidence type="ECO:0000256" key="9">
    <source>
        <dbReference type="ARBA" id="ARBA00022898"/>
    </source>
</evidence>
<dbReference type="Proteomes" id="UP000003455">
    <property type="component" value="Chromosome"/>
</dbReference>
<evidence type="ECO:0000256" key="8">
    <source>
        <dbReference type="ARBA" id="ARBA00022533"/>
    </source>
</evidence>
<dbReference type="EMBL" id="ACJA02000004">
    <property type="protein sequence ID" value="EFH94686.1"/>
    <property type="molecule type" value="Genomic_DNA"/>
</dbReference>
<evidence type="ECO:0000256" key="7">
    <source>
        <dbReference type="ARBA" id="ARBA00022248"/>
    </source>
</evidence>
<dbReference type="SUPFAM" id="SSF53686">
    <property type="entry name" value="Tryptophan synthase beta subunit-like PLP-dependent enzymes"/>
    <property type="match status" value="1"/>
</dbReference>
<accession>A0A0E1XFY8</accession>
<dbReference type="SMR" id="A0A0E1XFY8"/>
<evidence type="ECO:0000256" key="3">
    <source>
        <dbReference type="ARBA" id="ARBA00004958"/>
    </source>
</evidence>
<comment type="catalytic activity">
    <reaction evidence="1 13">
        <text>L-threonine = 2-oxobutanoate + NH4(+)</text>
        <dbReference type="Rhea" id="RHEA:22108"/>
        <dbReference type="ChEBI" id="CHEBI:16763"/>
        <dbReference type="ChEBI" id="CHEBI:28938"/>
        <dbReference type="ChEBI" id="CHEBI:57926"/>
        <dbReference type="EC" id="4.3.1.19"/>
    </reaction>
</comment>
<evidence type="ECO:0000256" key="13">
    <source>
        <dbReference type="RuleBase" id="RU363083"/>
    </source>
</evidence>
<dbReference type="NCBIfam" id="TIGR01127">
    <property type="entry name" value="ilvA_1Cterm"/>
    <property type="match status" value="1"/>
</dbReference>
<dbReference type="InterPro" id="IPR050147">
    <property type="entry name" value="Ser/Thr_Dehydratase"/>
</dbReference>
<dbReference type="Gene3D" id="3.40.50.1100">
    <property type="match status" value="2"/>
</dbReference>
<evidence type="ECO:0000256" key="2">
    <source>
        <dbReference type="ARBA" id="ARBA00001933"/>
    </source>
</evidence>
<keyword evidence="13" id="KW-0547">Nucleotide-binding</keyword>
<keyword evidence="8" id="KW-0021">Allosteric enzyme</keyword>
<evidence type="ECO:0000256" key="10">
    <source>
        <dbReference type="ARBA" id="ARBA00023239"/>
    </source>
</evidence>
<protein>
    <recommendedName>
        <fullName evidence="7 13">L-threonine dehydratase catabolic TdcB</fullName>
        <ecNumber evidence="6 13">4.3.1.19</ecNumber>
    </recommendedName>
    <alternativeName>
        <fullName evidence="12 13">Threonine deaminase</fullName>
    </alternativeName>
</protein>
<evidence type="ECO:0000256" key="11">
    <source>
        <dbReference type="ARBA" id="ARBA00025527"/>
    </source>
</evidence>
<comment type="similarity">
    <text evidence="4 13">Belongs to the serine/threonine dehydratase family.</text>
</comment>
<name>A0A0E1XFY8_STAAU</name>
<comment type="pathway">
    <text evidence="3 13">Amino-acid degradation; L-threonine degradation via propanoate pathway; propanoate from L-threonine: step 1/4.</text>
</comment>
<dbReference type="GO" id="GO:0009097">
    <property type="term" value="P:isoleucine biosynthetic process"/>
    <property type="evidence" value="ECO:0007669"/>
    <property type="project" value="TreeGrafter"/>
</dbReference>
<keyword evidence="10 13" id="KW-0456">Lyase</keyword>
<dbReference type="FunFam" id="3.40.50.1100:FF:000007">
    <property type="entry name" value="L-threonine dehydratase catabolic TdcB"/>
    <property type="match status" value="1"/>
</dbReference>
<dbReference type="UniPathway" id="UPA00052">
    <property type="reaction ID" value="UER00507"/>
</dbReference>
<dbReference type="GO" id="GO:0000166">
    <property type="term" value="F:nucleotide binding"/>
    <property type="evidence" value="ECO:0007669"/>
    <property type="project" value="UniProtKB-KW"/>
</dbReference>
<dbReference type="RefSeq" id="WP_000210828.1">
    <property type="nucleotide sequence ID" value="NZ_CM000952.1"/>
</dbReference>
<evidence type="ECO:0000259" key="14">
    <source>
        <dbReference type="Pfam" id="PF00291"/>
    </source>
</evidence>
<dbReference type="GO" id="GO:0004794">
    <property type="term" value="F:threonine deaminase activity"/>
    <property type="evidence" value="ECO:0007669"/>
    <property type="project" value="UniProtKB-EC"/>
</dbReference>
<reference evidence="15" key="1">
    <citation type="submission" date="2010-05" db="EMBL/GenBank/DDBJ databases">
        <authorList>
            <person name="Muzny D."/>
            <person name="Qin X."/>
            <person name="Buhay C."/>
            <person name="Dugan-Rocha S."/>
            <person name="Ding Y."/>
            <person name="Chen G."/>
            <person name="Hawes A."/>
            <person name="Holder M."/>
            <person name="Jhangiani S."/>
            <person name="Johnson A."/>
            <person name="Khan Z."/>
            <person name="Li Z."/>
            <person name="Liu W."/>
            <person name="Liu X."/>
            <person name="Perez L."/>
            <person name="Shen H."/>
            <person name="Wang Q."/>
            <person name="Watt J."/>
            <person name="Xi L."/>
            <person name="Xin Y."/>
            <person name="Zhou J."/>
            <person name="Deng J."/>
            <person name="Jiang H."/>
            <person name="Liu Y."/>
            <person name="Qu J."/>
            <person name="Song X.-Z."/>
            <person name="Zhang L."/>
            <person name="Villasana D."/>
            <person name="Johnson A."/>
            <person name="Liu J."/>
            <person name="Liyanage D."/>
            <person name="Lorensuhewa L."/>
            <person name="Robinson T."/>
            <person name="Song A."/>
            <person name="Song B.-B."/>
            <person name="Dinh H."/>
            <person name="Thornton R."/>
            <person name="Coyle M."/>
            <person name="Francisco L."/>
            <person name="Jackson L."/>
            <person name="Javaid M."/>
            <person name="Korchina V."/>
            <person name="Kovar C."/>
            <person name="Mata R."/>
            <person name="Mathew T."/>
            <person name="Ngo R."/>
            <person name="Nguyen L."/>
            <person name="Nguyen N."/>
            <person name="Okwuonu G."/>
            <person name="Ongeri F."/>
            <person name="Pham C."/>
            <person name="Simmons D."/>
            <person name="Wilczek-Boney K."/>
            <person name="Hale W."/>
            <person name="Jakkamsetti A."/>
            <person name="Pham P."/>
            <person name="Ruth R."/>
            <person name="San Lucas F."/>
            <person name="Warren J."/>
            <person name="Zhang J."/>
            <person name="Zhao Z."/>
            <person name="Zhou C."/>
            <person name="Zhu D."/>
            <person name="Lee S."/>
            <person name="Bess C."/>
            <person name="Blankenburg K."/>
            <person name="Forbes L."/>
            <person name="Fu Q."/>
            <person name="Gubbala S."/>
            <person name="Hirani K."/>
            <person name="Jayaseelan J.C."/>
            <person name="Lara F."/>
            <person name="Munidasa M."/>
            <person name="Palculict T."/>
            <person name="Patil S."/>
            <person name="Pu L.-L."/>
            <person name="Saada N."/>
            <person name="Tang L."/>
            <person name="Weissenberger G."/>
            <person name="Zhu Y."/>
            <person name="Hemphill L."/>
            <person name="Shang Y."/>
            <person name="Youmans B."/>
            <person name="Ayvaz T."/>
            <person name="Ross M."/>
            <person name="Santibanez J."/>
            <person name="Aqrawi P."/>
            <person name="Gross S."/>
            <person name="Joshi V."/>
            <person name="Fowler G."/>
            <person name="Nazareth L."/>
            <person name="Reid J."/>
            <person name="Worley K."/>
            <person name="Petrosino J."/>
            <person name="Highlander S."/>
            <person name="Gibbs R."/>
        </authorList>
    </citation>
    <scope>NUCLEOTIDE SEQUENCE [LARGE SCALE GENOMIC DNA]</scope>
    <source>
        <strain evidence="15">MN8</strain>
    </source>
</reference>
<evidence type="ECO:0000256" key="5">
    <source>
        <dbReference type="ARBA" id="ARBA00011447"/>
    </source>
</evidence>
<evidence type="ECO:0000313" key="15">
    <source>
        <dbReference type="EMBL" id="EFH94686.1"/>
    </source>
</evidence>
<evidence type="ECO:0000256" key="12">
    <source>
        <dbReference type="ARBA" id="ARBA00031427"/>
    </source>
</evidence>
<evidence type="ECO:0000256" key="1">
    <source>
        <dbReference type="ARBA" id="ARBA00001274"/>
    </source>
</evidence>
<gene>
    <name evidence="15" type="primary">ilvA</name>
    <name evidence="15" type="ORF">HMPREF0769_12307</name>
</gene>
<dbReference type="InterPro" id="IPR036052">
    <property type="entry name" value="TrpB-like_PALP_sf"/>
</dbReference>
<comment type="function">
    <text evidence="11 13">Catalyzes the anaerobic formation of alpha-ketobutyrate and ammonia from threonine in a two-step reaction. The first step involved a dehydration of threonine and a production of enamine intermediates (aminocrotonate), which tautomerizes to its imine form (iminobutyrate). Both intermediates are unstable and short-lived. The second step is the nonenzymatic hydrolysis of the enamine/imine intermediates to form 2-ketobutyrate and free ammonia. In the low water environment of the cell, the second step is accelerated by RidA.</text>
</comment>
<feature type="domain" description="Tryptophan synthase beta chain-like PALP" evidence="14">
    <location>
        <begin position="27"/>
        <end position="319"/>
    </location>
</feature>
<dbReference type="AlphaFoldDB" id="A0A0E1XFY8"/>
<evidence type="ECO:0000256" key="6">
    <source>
        <dbReference type="ARBA" id="ARBA00012096"/>
    </source>
</evidence>
<evidence type="ECO:0000256" key="4">
    <source>
        <dbReference type="ARBA" id="ARBA00010869"/>
    </source>
</evidence>
<comment type="cofactor">
    <cofactor evidence="2 13">
        <name>pyridoxal 5'-phosphate</name>
        <dbReference type="ChEBI" id="CHEBI:597326"/>
    </cofactor>
</comment>
<dbReference type="PANTHER" id="PTHR48078">
    <property type="entry name" value="THREONINE DEHYDRATASE, MITOCHONDRIAL-RELATED"/>
    <property type="match status" value="1"/>
</dbReference>
<dbReference type="GO" id="GO:0006565">
    <property type="term" value="P:L-serine catabolic process"/>
    <property type="evidence" value="ECO:0007669"/>
    <property type="project" value="TreeGrafter"/>
</dbReference>
<keyword evidence="9 13" id="KW-0663">Pyridoxal phosphate</keyword>
<dbReference type="GO" id="GO:0070689">
    <property type="term" value="P:L-threonine catabolic process to propionate"/>
    <property type="evidence" value="ECO:0007669"/>
    <property type="project" value="UniProtKB-UniPathway"/>
</dbReference>
<dbReference type="NCBIfam" id="NF006389">
    <property type="entry name" value="PRK08638.1"/>
    <property type="match status" value="1"/>
</dbReference>